<name>A0A9J5ZXE2_SOLCO</name>
<gene>
    <name evidence="1" type="ORF">H5410_016845</name>
</gene>
<sequence>MRKYYSLNQEVSGSSSLEYRIVFVRERFTLQCGTSRREFEFSQAPIWVPDTGWKTKIKISSKSSYSKD</sequence>
<protein>
    <submittedName>
        <fullName evidence="1">Uncharacterized protein</fullName>
    </submittedName>
</protein>
<dbReference type="Proteomes" id="UP000824120">
    <property type="component" value="Chromosome 3"/>
</dbReference>
<dbReference type="AlphaFoldDB" id="A0A9J5ZXE2"/>
<evidence type="ECO:0000313" key="2">
    <source>
        <dbReference type="Proteomes" id="UP000824120"/>
    </source>
</evidence>
<dbReference type="EMBL" id="JACXVP010000003">
    <property type="protein sequence ID" value="KAG5617021.1"/>
    <property type="molecule type" value="Genomic_DNA"/>
</dbReference>
<comment type="caution">
    <text evidence="1">The sequence shown here is derived from an EMBL/GenBank/DDBJ whole genome shotgun (WGS) entry which is preliminary data.</text>
</comment>
<evidence type="ECO:0000313" key="1">
    <source>
        <dbReference type="EMBL" id="KAG5617021.1"/>
    </source>
</evidence>
<accession>A0A9J5ZXE2</accession>
<organism evidence="1 2">
    <name type="scientific">Solanum commersonii</name>
    <name type="common">Commerson's wild potato</name>
    <name type="synonym">Commerson's nightshade</name>
    <dbReference type="NCBI Taxonomy" id="4109"/>
    <lineage>
        <taxon>Eukaryota</taxon>
        <taxon>Viridiplantae</taxon>
        <taxon>Streptophyta</taxon>
        <taxon>Embryophyta</taxon>
        <taxon>Tracheophyta</taxon>
        <taxon>Spermatophyta</taxon>
        <taxon>Magnoliopsida</taxon>
        <taxon>eudicotyledons</taxon>
        <taxon>Gunneridae</taxon>
        <taxon>Pentapetalae</taxon>
        <taxon>asterids</taxon>
        <taxon>lamiids</taxon>
        <taxon>Solanales</taxon>
        <taxon>Solanaceae</taxon>
        <taxon>Solanoideae</taxon>
        <taxon>Solaneae</taxon>
        <taxon>Solanum</taxon>
    </lineage>
</organism>
<reference evidence="1 2" key="1">
    <citation type="submission" date="2020-09" db="EMBL/GenBank/DDBJ databases">
        <title>De no assembly of potato wild relative species, Solanum commersonii.</title>
        <authorList>
            <person name="Cho K."/>
        </authorList>
    </citation>
    <scope>NUCLEOTIDE SEQUENCE [LARGE SCALE GENOMIC DNA]</scope>
    <source>
        <strain evidence="1">LZ3.2</strain>
        <tissue evidence="1">Leaf</tissue>
    </source>
</reference>
<proteinExistence type="predicted"/>
<keyword evidence="2" id="KW-1185">Reference proteome</keyword>